<dbReference type="AlphaFoldDB" id="A0A832W8F2"/>
<dbReference type="EMBL" id="DUJU01000180">
    <property type="protein sequence ID" value="HIH95434.1"/>
    <property type="molecule type" value="Genomic_DNA"/>
</dbReference>
<accession>A0A832W8F2</accession>
<sequence length="225" mass="23677">MTQVTLTVTGILIAIFIFGLKTGVGCGFSNVGKREILAIAGSYLVLSLFVGGVVGNVSMENYAKISNLGLGIHVLLSLFLVGAGIYTQKKWSSGKDVSKRTFLFISLPCPVCLAALAFCCMLLAASLDISGVKVGLLVGTAFFASVLLSSFGFKKLGKSPDTLGSAMLLLGIYYLLAAMLIPAYIKTKQLNLVPLSGGNTGFIPLTLCAIVIMGGFLLEQVRHKQ</sequence>
<dbReference type="InterPro" id="IPR017199">
    <property type="entry name" value="UCP037409_transporter"/>
</dbReference>
<proteinExistence type="predicted"/>
<feature type="transmembrane region" description="Helical" evidence="1">
    <location>
        <begin position="6"/>
        <end position="24"/>
    </location>
</feature>
<dbReference type="Proteomes" id="UP000600774">
    <property type="component" value="Unassembled WGS sequence"/>
</dbReference>
<feature type="transmembrane region" description="Helical" evidence="1">
    <location>
        <begin position="131"/>
        <end position="153"/>
    </location>
</feature>
<feature type="transmembrane region" description="Helical" evidence="1">
    <location>
        <begin position="165"/>
        <end position="185"/>
    </location>
</feature>
<evidence type="ECO:0000256" key="1">
    <source>
        <dbReference type="SAM" id="Phobius"/>
    </source>
</evidence>
<comment type="caution">
    <text evidence="2">The sequence shown here is derived from an EMBL/GenBank/DDBJ whole genome shotgun (WGS) entry which is preliminary data.</text>
</comment>
<keyword evidence="1" id="KW-0812">Transmembrane</keyword>
<feature type="transmembrane region" description="Helical" evidence="1">
    <location>
        <begin position="197"/>
        <end position="218"/>
    </location>
</feature>
<name>A0A832W8F2_9EURY</name>
<feature type="transmembrane region" description="Helical" evidence="1">
    <location>
        <begin position="36"/>
        <end position="59"/>
    </location>
</feature>
<dbReference type="Pfam" id="PF09930">
    <property type="entry name" value="DUF2162"/>
    <property type="match status" value="1"/>
</dbReference>
<protein>
    <submittedName>
        <fullName evidence="2">DUF2162 domain-containing protein</fullName>
    </submittedName>
</protein>
<evidence type="ECO:0000313" key="3">
    <source>
        <dbReference type="Proteomes" id="UP000600774"/>
    </source>
</evidence>
<dbReference type="GeneID" id="1476321"/>
<dbReference type="PIRSF" id="PIRSF037409">
    <property type="entry name" value="UCP037409_transporter"/>
    <property type="match status" value="1"/>
</dbReference>
<evidence type="ECO:0000313" key="2">
    <source>
        <dbReference type="EMBL" id="HIH95434.1"/>
    </source>
</evidence>
<keyword evidence="1" id="KW-0472">Membrane</keyword>
<organism evidence="2 3">
    <name type="scientific">Methanosarcina acetivorans</name>
    <dbReference type="NCBI Taxonomy" id="2214"/>
    <lineage>
        <taxon>Archaea</taxon>
        <taxon>Methanobacteriati</taxon>
        <taxon>Methanobacteriota</taxon>
        <taxon>Stenosarchaea group</taxon>
        <taxon>Methanomicrobia</taxon>
        <taxon>Methanosarcinales</taxon>
        <taxon>Methanosarcinaceae</taxon>
        <taxon>Methanosarcina</taxon>
    </lineage>
</organism>
<reference evidence="2" key="1">
    <citation type="journal article" date="2020" name="bioRxiv">
        <title>A rank-normalized archaeal taxonomy based on genome phylogeny resolves widespread incomplete and uneven classifications.</title>
        <authorList>
            <person name="Rinke C."/>
            <person name="Chuvochina M."/>
            <person name="Mussig A.J."/>
            <person name="Chaumeil P.-A."/>
            <person name="Waite D.W."/>
            <person name="Whitman W.B."/>
            <person name="Parks D.H."/>
            <person name="Hugenholtz P."/>
        </authorList>
    </citation>
    <scope>NUCLEOTIDE SEQUENCE</scope>
    <source>
        <strain evidence="2">UBA8876</strain>
    </source>
</reference>
<feature type="transmembrane region" description="Helical" evidence="1">
    <location>
        <begin position="102"/>
        <end position="125"/>
    </location>
</feature>
<dbReference type="RefSeq" id="WP_011024305.1">
    <property type="nucleotide sequence ID" value="NZ_DUJU01000180.1"/>
</dbReference>
<keyword evidence="1" id="KW-1133">Transmembrane helix</keyword>
<gene>
    <name evidence="2" type="ORF">HA338_15875</name>
</gene>
<feature type="transmembrane region" description="Helical" evidence="1">
    <location>
        <begin position="65"/>
        <end position="86"/>
    </location>
</feature>